<gene>
    <name evidence="1" type="ORF">DNTS_005740</name>
</gene>
<dbReference type="AlphaFoldDB" id="A0A553QU32"/>
<evidence type="ECO:0000313" key="2">
    <source>
        <dbReference type="Proteomes" id="UP000316079"/>
    </source>
</evidence>
<protein>
    <submittedName>
        <fullName evidence="1">Uncharacterized protein</fullName>
    </submittedName>
</protein>
<evidence type="ECO:0000313" key="1">
    <source>
        <dbReference type="EMBL" id="TRY93437.1"/>
    </source>
</evidence>
<sequence>MSEPSSLRLHRLIRKVSISFGKVASSALKKNNITKFPNVHWRVRNSSSSSPVDATQTWQAYLSLFYSSFIPLFSHTPNLRNQPYRRADAVRRSGRRRFDDQNLRPINSAEMVM</sequence>
<proteinExistence type="predicted"/>
<comment type="caution">
    <text evidence="1">The sequence shown here is derived from an EMBL/GenBank/DDBJ whole genome shotgun (WGS) entry which is preliminary data.</text>
</comment>
<dbReference type="EMBL" id="SRMA01025539">
    <property type="protein sequence ID" value="TRY93437.1"/>
    <property type="molecule type" value="Genomic_DNA"/>
</dbReference>
<dbReference type="OrthoDB" id="1104827at2759"/>
<accession>A0A553QU32</accession>
<name>A0A553QU32_9TELE</name>
<organism evidence="1 2">
    <name type="scientific">Danionella cerebrum</name>
    <dbReference type="NCBI Taxonomy" id="2873325"/>
    <lineage>
        <taxon>Eukaryota</taxon>
        <taxon>Metazoa</taxon>
        <taxon>Chordata</taxon>
        <taxon>Craniata</taxon>
        <taxon>Vertebrata</taxon>
        <taxon>Euteleostomi</taxon>
        <taxon>Actinopterygii</taxon>
        <taxon>Neopterygii</taxon>
        <taxon>Teleostei</taxon>
        <taxon>Ostariophysi</taxon>
        <taxon>Cypriniformes</taxon>
        <taxon>Danionidae</taxon>
        <taxon>Danioninae</taxon>
        <taxon>Danionella</taxon>
    </lineage>
</organism>
<dbReference type="Proteomes" id="UP000316079">
    <property type="component" value="Unassembled WGS sequence"/>
</dbReference>
<keyword evidence="2" id="KW-1185">Reference proteome</keyword>
<reference evidence="1 2" key="1">
    <citation type="journal article" date="2019" name="Sci. Data">
        <title>Hybrid genome assembly and annotation of Danionella translucida.</title>
        <authorList>
            <person name="Kadobianskyi M."/>
            <person name="Schulze L."/>
            <person name="Schuelke M."/>
            <person name="Judkewitz B."/>
        </authorList>
    </citation>
    <scope>NUCLEOTIDE SEQUENCE [LARGE SCALE GENOMIC DNA]</scope>
    <source>
        <strain evidence="1 2">Bolton</strain>
    </source>
</reference>